<dbReference type="SMART" id="SM00451">
    <property type="entry name" value="ZnF_U1"/>
    <property type="match status" value="2"/>
</dbReference>
<keyword evidence="5" id="KW-1185">Reference proteome</keyword>
<dbReference type="InterPro" id="IPR036236">
    <property type="entry name" value="Znf_C2H2_sf"/>
</dbReference>
<dbReference type="InterPro" id="IPR003604">
    <property type="entry name" value="Matrin/U1-like-C_Znf_C2H2"/>
</dbReference>
<evidence type="ECO:0000256" key="1">
    <source>
        <dbReference type="SAM" id="MobiDB-lite"/>
    </source>
</evidence>
<organism evidence="4 5">
    <name type="scientific">Oldenlandia corymbosa var. corymbosa</name>
    <dbReference type="NCBI Taxonomy" id="529605"/>
    <lineage>
        <taxon>Eukaryota</taxon>
        <taxon>Viridiplantae</taxon>
        <taxon>Streptophyta</taxon>
        <taxon>Embryophyta</taxon>
        <taxon>Tracheophyta</taxon>
        <taxon>Spermatophyta</taxon>
        <taxon>Magnoliopsida</taxon>
        <taxon>eudicotyledons</taxon>
        <taxon>Gunneridae</taxon>
        <taxon>Pentapetalae</taxon>
        <taxon>asterids</taxon>
        <taxon>lamiids</taxon>
        <taxon>Gentianales</taxon>
        <taxon>Rubiaceae</taxon>
        <taxon>Rubioideae</taxon>
        <taxon>Spermacoceae</taxon>
        <taxon>Hedyotis-Oldenlandia complex</taxon>
        <taxon>Oldenlandia</taxon>
    </lineage>
</organism>
<evidence type="ECO:0000313" key="5">
    <source>
        <dbReference type="Proteomes" id="UP001161247"/>
    </source>
</evidence>
<evidence type="ECO:0000259" key="3">
    <source>
        <dbReference type="SMART" id="SM00451"/>
    </source>
</evidence>
<dbReference type="Gene3D" id="3.30.160.60">
    <property type="entry name" value="Classic Zinc Finger"/>
    <property type="match status" value="2"/>
</dbReference>
<protein>
    <submittedName>
        <fullName evidence="4">OLC1v1035507C1</fullName>
    </submittedName>
</protein>
<sequence>MAFRYTAGEEPPPPLQYSHGQPQQLTPLPPPQSGLVFSAESTAGGNTELRPIVTAGHGNFRFGMSNDYLNHGVVHTSGYHGQGFGWVDNSFGPSNNVKEEIQRALEKERIREEIIAAEIARRRILEAEVRAELKLERELAMRVREGNAFGKVSYPMEAGLPSESRGFPFLQDAKGRSLEERIAMYAEESLRMRARCETQGFDVVPFQPSRTISPKVEEPAPSHSENGQQKEKIVFLTKPGADLSGMKRKAVSPVEVSAKQLFNVKNTKRNGVWSCDICEVSTTSERALNEHIQGKKHKSKEAALKEKKNCNIGLGVVPNKKLKPVIEVTHSVDMEQGVKIGEVASQIGQSEPSSLHDVSTKCLDANNVLILPENAKNKKLKKVKLQKAPKRKPKEKNNFLFWCDMCQVGAKNEKVMEDHRKGKKHTRLLEKAAEKGQAVLTPHTSQGEDNASEATEEENHAFDDVDRATKEETVKRCDLIVIEEAKDCEAAEVAIDTLNC</sequence>
<feature type="domain" description="C2H2-type" evidence="2">
    <location>
        <begin position="273"/>
        <end position="297"/>
    </location>
</feature>
<name>A0AAV1CT79_OLDCO</name>
<dbReference type="Proteomes" id="UP001161247">
    <property type="component" value="Chromosome 3"/>
</dbReference>
<accession>A0AAV1CT79</accession>
<dbReference type="GO" id="GO:0008270">
    <property type="term" value="F:zinc ion binding"/>
    <property type="evidence" value="ECO:0007669"/>
    <property type="project" value="InterPro"/>
</dbReference>
<evidence type="ECO:0000313" key="4">
    <source>
        <dbReference type="EMBL" id="CAI9098800.1"/>
    </source>
</evidence>
<dbReference type="PANTHER" id="PTHR47487:SF8">
    <property type="entry name" value="OS08G0270900 PROTEIN"/>
    <property type="match status" value="1"/>
</dbReference>
<dbReference type="GO" id="GO:0003676">
    <property type="term" value="F:nucleic acid binding"/>
    <property type="evidence" value="ECO:0007669"/>
    <property type="project" value="InterPro"/>
</dbReference>
<reference evidence="4" key="1">
    <citation type="submission" date="2023-03" db="EMBL/GenBank/DDBJ databases">
        <authorList>
            <person name="Julca I."/>
        </authorList>
    </citation>
    <scope>NUCLEOTIDE SEQUENCE</scope>
</reference>
<feature type="domain" description="U1-type" evidence="3">
    <location>
        <begin position="398"/>
        <end position="432"/>
    </location>
</feature>
<evidence type="ECO:0000259" key="2">
    <source>
        <dbReference type="SMART" id="SM00355"/>
    </source>
</evidence>
<dbReference type="InterPro" id="IPR013087">
    <property type="entry name" value="Znf_C2H2_type"/>
</dbReference>
<feature type="region of interest" description="Disordered" evidence="1">
    <location>
        <begin position="1"/>
        <end position="33"/>
    </location>
</feature>
<proteinExistence type="predicted"/>
<feature type="domain" description="U1-type" evidence="3">
    <location>
        <begin position="270"/>
        <end position="304"/>
    </location>
</feature>
<gene>
    <name evidence="4" type="ORF">OLC1_LOCUS8932</name>
</gene>
<dbReference type="SMART" id="SM00355">
    <property type="entry name" value="ZnF_C2H2"/>
    <property type="match status" value="2"/>
</dbReference>
<dbReference type="SUPFAM" id="SSF57667">
    <property type="entry name" value="beta-beta-alpha zinc fingers"/>
    <property type="match status" value="2"/>
</dbReference>
<dbReference type="EMBL" id="OX459120">
    <property type="protein sequence ID" value="CAI9098800.1"/>
    <property type="molecule type" value="Genomic_DNA"/>
</dbReference>
<feature type="compositionally biased region" description="Basic and acidic residues" evidence="1">
    <location>
        <begin position="457"/>
        <end position="467"/>
    </location>
</feature>
<dbReference type="PANTHER" id="PTHR47487">
    <property type="entry name" value="OS06G0651300 PROTEIN-RELATED"/>
    <property type="match status" value="1"/>
</dbReference>
<feature type="region of interest" description="Disordered" evidence="1">
    <location>
        <begin position="433"/>
        <end position="467"/>
    </location>
</feature>
<dbReference type="AlphaFoldDB" id="A0AAV1CT79"/>
<feature type="domain" description="C2H2-type" evidence="2">
    <location>
        <begin position="401"/>
        <end position="425"/>
    </location>
</feature>
<dbReference type="Pfam" id="PF12874">
    <property type="entry name" value="zf-met"/>
    <property type="match status" value="2"/>
</dbReference>